<reference evidence="1" key="2">
    <citation type="submission" date="2022-09" db="EMBL/GenBank/DDBJ databases">
        <authorList>
            <person name="Sun Q."/>
            <person name="Ohkuma M."/>
        </authorList>
    </citation>
    <scope>NUCLEOTIDE SEQUENCE</scope>
    <source>
        <strain evidence="1">JCM 13583</strain>
    </source>
</reference>
<dbReference type="EMBL" id="BMNY01000001">
    <property type="protein sequence ID" value="GGM71423.1"/>
    <property type="molecule type" value="Genomic_DNA"/>
</dbReference>
<protein>
    <recommendedName>
        <fullName evidence="3">DUF35 domain-containing protein</fullName>
    </recommendedName>
</protein>
<reference evidence="1" key="1">
    <citation type="journal article" date="2014" name="Int. J. Syst. Evol. Microbiol.">
        <title>Complete genome sequence of Corynebacterium casei LMG S-19264T (=DSM 44701T), isolated from a smear-ripened cheese.</title>
        <authorList>
            <consortium name="US DOE Joint Genome Institute (JGI-PGF)"/>
            <person name="Walter F."/>
            <person name="Albersmeier A."/>
            <person name="Kalinowski J."/>
            <person name="Ruckert C."/>
        </authorList>
    </citation>
    <scope>NUCLEOTIDE SEQUENCE</scope>
    <source>
        <strain evidence="1">JCM 13583</strain>
    </source>
</reference>
<dbReference type="AlphaFoldDB" id="A0AA37BQY9"/>
<keyword evidence="2" id="KW-1185">Reference proteome</keyword>
<dbReference type="Proteomes" id="UP000632195">
    <property type="component" value="Unassembled WGS sequence"/>
</dbReference>
<evidence type="ECO:0000313" key="1">
    <source>
        <dbReference type="EMBL" id="GGM71423.1"/>
    </source>
</evidence>
<comment type="caution">
    <text evidence="1">The sequence shown here is derived from an EMBL/GenBank/DDBJ whole genome shotgun (WGS) entry which is preliminary data.</text>
</comment>
<gene>
    <name evidence="1" type="ORF">GCM10007108_06930</name>
</gene>
<accession>A0AA37BQY9</accession>
<dbReference type="SUPFAM" id="SSF50249">
    <property type="entry name" value="Nucleic acid-binding proteins"/>
    <property type="match status" value="1"/>
</dbReference>
<organism evidence="1 2">
    <name type="scientific">Thermogymnomonas acidicola</name>
    <dbReference type="NCBI Taxonomy" id="399579"/>
    <lineage>
        <taxon>Archaea</taxon>
        <taxon>Methanobacteriati</taxon>
        <taxon>Thermoplasmatota</taxon>
        <taxon>Thermoplasmata</taxon>
        <taxon>Thermoplasmatales</taxon>
        <taxon>Thermogymnomonas</taxon>
    </lineage>
</organism>
<evidence type="ECO:0008006" key="3">
    <source>
        <dbReference type="Google" id="ProtNLM"/>
    </source>
</evidence>
<proteinExistence type="predicted"/>
<name>A0AA37BQY9_9ARCH</name>
<evidence type="ECO:0000313" key="2">
    <source>
        <dbReference type="Proteomes" id="UP000632195"/>
    </source>
</evidence>
<dbReference type="Gene3D" id="3.90.1670.10">
    <property type="entry name" value="FdhE-like domain"/>
    <property type="match status" value="1"/>
</dbReference>
<dbReference type="RefSeq" id="WP_188680342.1">
    <property type="nucleotide sequence ID" value="NZ_BMNY01000001.1"/>
</dbReference>
<dbReference type="InterPro" id="IPR024064">
    <property type="entry name" value="FdhE-like_sf"/>
</dbReference>
<sequence>MMVSECARCRARWFVRRLMCPKCGSEEIRAVEVQGEEEASTRLLVTPAGLPESYRVRLVRADNCFYLEMLNE</sequence>
<dbReference type="InterPro" id="IPR012340">
    <property type="entry name" value="NA-bd_OB-fold"/>
</dbReference>